<dbReference type="InterPro" id="IPR025789">
    <property type="entry name" value="DOT1_dom"/>
</dbReference>
<keyword evidence="7 15" id="KW-0949">S-adenosyl-L-methionine</keyword>
<keyword evidence="12 15" id="KW-0539">Nucleus</keyword>
<evidence type="ECO:0000256" key="12">
    <source>
        <dbReference type="ARBA" id="ARBA00023242"/>
    </source>
</evidence>
<dbReference type="Proteomes" id="UP000799441">
    <property type="component" value="Unassembled WGS sequence"/>
</dbReference>
<dbReference type="InterPro" id="IPR021162">
    <property type="entry name" value="Dot1"/>
</dbReference>
<feature type="binding site" evidence="16">
    <location>
        <begin position="351"/>
        <end position="360"/>
    </location>
    <ligand>
        <name>S-adenosyl-L-methionine</name>
        <dbReference type="ChEBI" id="CHEBI:59789"/>
    </ligand>
</feature>
<dbReference type="GO" id="GO:0000077">
    <property type="term" value="P:DNA damage checkpoint signaling"/>
    <property type="evidence" value="ECO:0007669"/>
    <property type="project" value="InterPro"/>
</dbReference>
<comment type="similarity">
    <text evidence="15">Belongs to the class I-like SAM-binding methyltransferase superfamily. DOT1 family.</text>
</comment>
<evidence type="ECO:0000256" key="6">
    <source>
        <dbReference type="ARBA" id="ARBA00022679"/>
    </source>
</evidence>
<name>A0A9P4Q345_9PEZI</name>
<keyword evidence="20" id="KW-1185">Reference proteome</keyword>
<evidence type="ECO:0000256" key="7">
    <source>
        <dbReference type="ARBA" id="ARBA00022691"/>
    </source>
</evidence>
<feature type="binding site" evidence="16">
    <location>
        <begin position="328"/>
        <end position="331"/>
    </location>
    <ligand>
        <name>S-adenosyl-L-methionine</name>
        <dbReference type="ChEBI" id="CHEBI:59789"/>
    </ligand>
</feature>
<dbReference type="EMBL" id="MU003818">
    <property type="protein sequence ID" value="KAF2718899.1"/>
    <property type="molecule type" value="Genomic_DNA"/>
</dbReference>
<dbReference type="OrthoDB" id="443402at2759"/>
<dbReference type="CDD" id="cd02440">
    <property type="entry name" value="AdoMet_MTases"/>
    <property type="match status" value="1"/>
</dbReference>
<dbReference type="PANTHER" id="PTHR21451:SF0">
    <property type="entry name" value="HISTONE-LYSINE N-METHYLTRANSFERASE, H3 LYSINE-79 SPECIFIC"/>
    <property type="match status" value="1"/>
</dbReference>
<dbReference type="InterPro" id="IPR029063">
    <property type="entry name" value="SAM-dependent_MTases_sf"/>
</dbReference>
<dbReference type="Gene3D" id="1.10.260.170">
    <property type="match status" value="1"/>
</dbReference>
<evidence type="ECO:0000256" key="5">
    <source>
        <dbReference type="ARBA" id="ARBA00022603"/>
    </source>
</evidence>
<keyword evidence="6 15" id="KW-0808">Transferase</keyword>
<keyword evidence="9 15" id="KW-0156">Chromatin regulator</keyword>
<dbReference type="SUPFAM" id="SSF53335">
    <property type="entry name" value="S-adenosyl-L-methionine-dependent methyltransferases"/>
    <property type="match status" value="1"/>
</dbReference>
<dbReference type="PIRSF" id="PIRSF017570">
    <property type="entry name" value="Histone_H3-K79_MeTrfase"/>
    <property type="match status" value="1"/>
</dbReference>
<evidence type="ECO:0000256" key="11">
    <source>
        <dbReference type="ARBA" id="ARBA00023163"/>
    </source>
</evidence>
<feature type="region of interest" description="Disordered" evidence="17">
    <location>
        <begin position="28"/>
        <end position="136"/>
    </location>
</feature>
<dbReference type="Gene3D" id="3.40.50.150">
    <property type="entry name" value="Vaccinia Virus protein VP39"/>
    <property type="match status" value="1"/>
</dbReference>
<evidence type="ECO:0000256" key="3">
    <source>
        <dbReference type="ARBA" id="ARBA00012190"/>
    </source>
</evidence>
<evidence type="ECO:0000256" key="2">
    <source>
        <dbReference type="ARBA" id="ARBA00004123"/>
    </source>
</evidence>
<dbReference type="GO" id="GO:0042393">
    <property type="term" value="F:histone binding"/>
    <property type="evidence" value="ECO:0007669"/>
    <property type="project" value="InterPro"/>
</dbReference>
<proteinExistence type="inferred from homology"/>
<feature type="binding site" evidence="16">
    <location>
        <begin position="413"/>
        <end position="414"/>
    </location>
    <ligand>
        <name>S-adenosyl-L-methionine</name>
        <dbReference type="ChEBI" id="CHEBI:59789"/>
    </ligand>
</feature>
<dbReference type="AlphaFoldDB" id="A0A9P4Q345"/>
<comment type="subcellular location">
    <subcellularLocation>
        <location evidence="2 15">Nucleus</location>
    </subcellularLocation>
</comment>
<feature type="binding site" evidence="16">
    <location>
        <position position="377"/>
    </location>
    <ligand>
        <name>S-adenosyl-L-methionine</name>
        <dbReference type="ChEBI" id="CHEBI:59789"/>
    </ligand>
</feature>
<organism evidence="19 20">
    <name type="scientific">Polychaeton citri CBS 116435</name>
    <dbReference type="NCBI Taxonomy" id="1314669"/>
    <lineage>
        <taxon>Eukaryota</taxon>
        <taxon>Fungi</taxon>
        <taxon>Dikarya</taxon>
        <taxon>Ascomycota</taxon>
        <taxon>Pezizomycotina</taxon>
        <taxon>Dothideomycetes</taxon>
        <taxon>Dothideomycetidae</taxon>
        <taxon>Capnodiales</taxon>
        <taxon>Capnodiaceae</taxon>
        <taxon>Polychaeton</taxon>
    </lineage>
</organism>
<gene>
    <name evidence="19" type="ORF">K431DRAFT_287224</name>
</gene>
<dbReference type="GO" id="GO:0140956">
    <property type="term" value="F:histone H3K79 trimethyltransferase activity"/>
    <property type="evidence" value="ECO:0007669"/>
    <property type="project" value="UniProtKB-EC"/>
</dbReference>
<evidence type="ECO:0000256" key="14">
    <source>
        <dbReference type="ARBA" id="ARBA00047770"/>
    </source>
</evidence>
<evidence type="ECO:0000313" key="20">
    <source>
        <dbReference type="Proteomes" id="UP000799441"/>
    </source>
</evidence>
<evidence type="ECO:0000256" key="15">
    <source>
        <dbReference type="PIRNR" id="PIRNR017570"/>
    </source>
</evidence>
<comment type="function">
    <text evidence="1 15">Histone methyltransferase that specifically trimethylates histone H3 to form H3K79me3. This methylation is required for telomere silencing and for the pachytene checkpoint during the meiotic cell cycle by allowing the recruitment of RAD9 to double strand breaks. Nucleosomes are preferred as substrate compared to free histone.</text>
</comment>
<sequence>MNFLGNRNNAGNAKKPVVTTRTVHVPILGKHQGAVRSHAQKQASSTKKPIPRPPPASERFKPSSIAKTESRPISPAQRALQGTRVTKRKSATPEYHLSSDDDSESDAPSASSSDAPRKRIKSSMSSAASSLGPKRKVVLSSKAAPLGKRDFIHGAQLTASDGEDGHKYKSPWQDQMFLTCELQYPTNSPRERFELKTPKNEADDYQPMEDIENTILVIARAYFPEELAEKYLSEEDEQSFVRGFARARSKHSVDVFKAVVEQYNGLVASLLASGKIRKRLASKDTLLLSPKRVELDWIKRILDQTYSRTVSPKVESLRKYDNGTDNVYGELLPRFIDIICEQTNLTDDKVFVDLGSGVGNVVLQAALQIGCESWGIESMRNPCELARLQAREFAARARLWNLNVGKVHLIRGDFTTNEEVRQVLKRADVVLVNNHAFLPDTNNTLVHMFLDLKEGAKVVSLKSFGYLNEGEEVEARNEFSMCNTFVQRQYDYFSDHVSWTNQSGYYYIATKDSGPMDDFQKRRGRLTRR</sequence>
<evidence type="ECO:0000256" key="8">
    <source>
        <dbReference type="ARBA" id="ARBA00022737"/>
    </source>
</evidence>
<dbReference type="Pfam" id="PF08123">
    <property type="entry name" value="DOT1"/>
    <property type="match status" value="1"/>
</dbReference>
<dbReference type="GO" id="GO:0000786">
    <property type="term" value="C:nucleosome"/>
    <property type="evidence" value="ECO:0007669"/>
    <property type="project" value="InterPro"/>
</dbReference>
<dbReference type="GO" id="GO:0000781">
    <property type="term" value="C:chromosome, telomeric region"/>
    <property type="evidence" value="ECO:0007669"/>
    <property type="project" value="GOC"/>
</dbReference>
<dbReference type="GO" id="GO:0032259">
    <property type="term" value="P:methylation"/>
    <property type="evidence" value="ECO:0007669"/>
    <property type="project" value="UniProtKB-KW"/>
</dbReference>
<evidence type="ECO:0000256" key="16">
    <source>
        <dbReference type="PIRSR" id="PIRSR017570-1"/>
    </source>
</evidence>
<evidence type="ECO:0000256" key="4">
    <source>
        <dbReference type="ARBA" id="ARBA00020987"/>
    </source>
</evidence>
<dbReference type="FunFam" id="3.40.50.150:FF:000033">
    <property type="entry name" value="Histone-lysine N-methyltransferase, H3 lysine-79 specific"/>
    <property type="match status" value="1"/>
</dbReference>
<dbReference type="PANTHER" id="PTHR21451">
    <property type="entry name" value="HISTONE H3 METHYLTRANSFERASE"/>
    <property type="match status" value="1"/>
</dbReference>
<keyword evidence="5 15" id="KW-0489">Methyltransferase</keyword>
<dbReference type="EC" id="2.1.1.360" evidence="3 15"/>
<evidence type="ECO:0000256" key="10">
    <source>
        <dbReference type="ARBA" id="ARBA00023015"/>
    </source>
</evidence>
<keyword evidence="8" id="KW-0677">Repeat</keyword>
<dbReference type="InterPro" id="IPR030445">
    <property type="entry name" value="H3-K79_meTrfase"/>
</dbReference>
<evidence type="ECO:0000256" key="9">
    <source>
        <dbReference type="ARBA" id="ARBA00022853"/>
    </source>
</evidence>
<keyword evidence="10 15" id="KW-0805">Transcription regulation</keyword>
<dbReference type="GO" id="GO:0005634">
    <property type="term" value="C:nucleus"/>
    <property type="evidence" value="ECO:0007669"/>
    <property type="project" value="UniProtKB-SubCell"/>
</dbReference>
<comment type="catalytic activity">
    <reaction evidence="14 15">
        <text>L-lysyl(79)-[histone H3] + 3 S-adenosyl-L-methionine = N(6),N(6),N(6)-trimethyl-L-lysyl(79)-[histone H3] + 3 S-adenosyl-L-homocysteine + 3 H(+)</text>
        <dbReference type="Rhea" id="RHEA:60328"/>
        <dbReference type="Rhea" id="RHEA-COMP:15549"/>
        <dbReference type="Rhea" id="RHEA-COMP:15552"/>
        <dbReference type="ChEBI" id="CHEBI:15378"/>
        <dbReference type="ChEBI" id="CHEBI:29969"/>
        <dbReference type="ChEBI" id="CHEBI:57856"/>
        <dbReference type="ChEBI" id="CHEBI:59789"/>
        <dbReference type="ChEBI" id="CHEBI:61961"/>
        <dbReference type="EC" id="2.1.1.360"/>
    </reaction>
</comment>
<protein>
    <recommendedName>
        <fullName evidence="4 15">Histone-lysine N-methyltransferase, H3 lysine-79 specific</fullName>
        <ecNumber evidence="3 15">2.1.1.360</ecNumber>
    </recommendedName>
    <alternativeName>
        <fullName evidence="13 15">Histone H3-K79 methyltransferase</fullName>
    </alternativeName>
</protein>
<evidence type="ECO:0000256" key="1">
    <source>
        <dbReference type="ARBA" id="ARBA00003482"/>
    </source>
</evidence>
<evidence type="ECO:0000256" key="17">
    <source>
        <dbReference type="SAM" id="MobiDB-lite"/>
    </source>
</evidence>
<evidence type="ECO:0000256" key="13">
    <source>
        <dbReference type="ARBA" id="ARBA00029821"/>
    </source>
</evidence>
<accession>A0A9P4Q345</accession>
<comment type="caution">
    <text evidence="19">The sequence shown here is derived from an EMBL/GenBank/DDBJ whole genome shotgun (WGS) entry which is preliminary data.</text>
</comment>
<feature type="domain" description="DOT1" evidence="18">
    <location>
        <begin position="191"/>
        <end position="524"/>
    </location>
</feature>
<evidence type="ECO:0000259" key="18">
    <source>
        <dbReference type="PROSITE" id="PS51569"/>
    </source>
</evidence>
<dbReference type="GO" id="GO:0031509">
    <property type="term" value="P:subtelomeric heterochromatin formation"/>
    <property type="evidence" value="ECO:0007669"/>
    <property type="project" value="InterPro"/>
</dbReference>
<keyword evidence="11 15" id="KW-0804">Transcription</keyword>
<dbReference type="GO" id="GO:0006281">
    <property type="term" value="P:DNA repair"/>
    <property type="evidence" value="ECO:0007669"/>
    <property type="project" value="InterPro"/>
</dbReference>
<dbReference type="PROSITE" id="PS51569">
    <property type="entry name" value="DOT1"/>
    <property type="match status" value="1"/>
</dbReference>
<reference evidence="19" key="1">
    <citation type="journal article" date="2020" name="Stud. Mycol.">
        <title>101 Dothideomycetes genomes: a test case for predicting lifestyles and emergence of pathogens.</title>
        <authorList>
            <person name="Haridas S."/>
            <person name="Albert R."/>
            <person name="Binder M."/>
            <person name="Bloem J."/>
            <person name="Labutti K."/>
            <person name="Salamov A."/>
            <person name="Andreopoulos B."/>
            <person name="Baker S."/>
            <person name="Barry K."/>
            <person name="Bills G."/>
            <person name="Bluhm B."/>
            <person name="Cannon C."/>
            <person name="Castanera R."/>
            <person name="Culley D."/>
            <person name="Daum C."/>
            <person name="Ezra D."/>
            <person name="Gonzalez J."/>
            <person name="Henrissat B."/>
            <person name="Kuo A."/>
            <person name="Liang C."/>
            <person name="Lipzen A."/>
            <person name="Lutzoni F."/>
            <person name="Magnuson J."/>
            <person name="Mondo S."/>
            <person name="Nolan M."/>
            <person name="Ohm R."/>
            <person name="Pangilinan J."/>
            <person name="Park H.-J."/>
            <person name="Ramirez L."/>
            <person name="Alfaro M."/>
            <person name="Sun H."/>
            <person name="Tritt A."/>
            <person name="Yoshinaga Y."/>
            <person name="Zwiers L.-H."/>
            <person name="Turgeon B."/>
            <person name="Goodwin S."/>
            <person name="Spatafora J."/>
            <person name="Crous P."/>
            <person name="Grigoriev I."/>
        </authorList>
    </citation>
    <scope>NUCLEOTIDE SEQUENCE</scope>
    <source>
        <strain evidence="19">CBS 116435</strain>
    </source>
</reference>
<evidence type="ECO:0000313" key="19">
    <source>
        <dbReference type="EMBL" id="KAF2718899.1"/>
    </source>
</evidence>